<feature type="chain" id="PRO_5038499056" description="Secreted protein" evidence="1">
    <location>
        <begin position="24"/>
        <end position="141"/>
    </location>
</feature>
<sequence length="141" mass="14584" precursor="true">MAIARGFAATAVFAGLAVCTADAAWADTPSMNGTYTETSTSPSGLSVTNDWTVSPCGNGCAYVKAGAGGGMAYFRDGQWVLDTMNNLTCADGTFNQYATNAHMTWDPDSLDGTSQITYIVGACGKPPGYTQTNHISLKASS</sequence>
<organism evidence="2 3">
    <name type="scientific">Mycobacterium bohemicum DSM 44277</name>
    <dbReference type="NCBI Taxonomy" id="1236609"/>
    <lineage>
        <taxon>Bacteria</taxon>
        <taxon>Bacillati</taxon>
        <taxon>Actinomycetota</taxon>
        <taxon>Actinomycetes</taxon>
        <taxon>Mycobacteriales</taxon>
        <taxon>Mycobacteriaceae</taxon>
        <taxon>Mycobacterium</taxon>
    </lineage>
</organism>
<evidence type="ECO:0000256" key="1">
    <source>
        <dbReference type="SAM" id="SignalP"/>
    </source>
</evidence>
<dbReference type="OrthoDB" id="4762627at2"/>
<evidence type="ECO:0000313" key="2">
    <source>
        <dbReference type="EMBL" id="CPR08836.1"/>
    </source>
</evidence>
<dbReference type="RefSeq" id="WP_139027062.1">
    <property type="nucleotide sequence ID" value="NZ_CSTD01000001.1"/>
</dbReference>
<name>A0A0U0W5F7_MYCBE</name>
<gene>
    <name evidence="2" type="ORF">BN971_01372</name>
</gene>
<protein>
    <recommendedName>
        <fullName evidence="4">Secreted protein</fullName>
    </recommendedName>
</protein>
<feature type="signal peptide" evidence="1">
    <location>
        <begin position="1"/>
        <end position="23"/>
    </location>
</feature>
<reference evidence="2 3" key="1">
    <citation type="submission" date="2015-03" db="EMBL/GenBank/DDBJ databases">
        <authorList>
            <person name="Murphy D."/>
        </authorList>
    </citation>
    <scope>NUCLEOTIDE SEQUENCE [LARGE SCALE GENOMIC DNA]</scope>
    <source>
        <strain evidence="2 3">DSM 44277</strain>
    </source>
</reference>
<keyword evidence="1" id="KW-0732">Signal</keyword>
<dbReference type="Proteomes" id="UP000198875">
    <property type="component" value="Unassembled WGS sequence"/>
</dbReference>
<dbReference type="AlphaFoldDB" id="A0A0U0W5F7"/>
<evidence type="ECO:0000313" key="3">
    <source>
        <dbReference type="Proteomes" id="UP000198875"/>
    </source>
</evidence>
<proteinExistence type="predicted"/>
<dbReference type="EMBL" id="CSTD01000001">
    <property type="protein sequence ID" value="CPR08836.1"/>
    <property type="molecule type" value="Genomic_DNA"/>
</dbReference>
<evidence type="ECO:0008006" key="4">
    <source>
        <dbReference type="Google" id="ProtNLM"/>
    </source>
</evidence>
<accession>A0A0U0W5F7</accession>